<gene>
    <name evidence="2" type="ordered locus">ambt_08365</name>
</gene>
<reference evidence="2 3" key="1">
    <citation type="journal article" date="2011" name="J. Bacteriol.">
        <title>Complete genome sequence of the polycyclic aromatic hydrocarbon-degrading bacterium Alteromonas sp. strain SN2.</title>
        <authorList>
            <person name="Jin H.M."/>
            <person name="Jeong H."/>
            <person name="Moon E.J."/>
            <person name="Math R.K."/>
            <person name="Lee K."/>
            <person name="Kim H.J."/>
            <person name="Jeon C.O."/>
            <person name="Oh T.K."/>
            <person name="Kim J.F."/>
        </authorList>
    </citation>
    <scope>NUCLEOTIDE SEQUENCE [LARGE SCALE GENOMIC DNA]</scope>
    <source>
        <strain evidence="3">JCM 17741 / KACC 18427 / KCTC 11700BP / SN2</strain>
    </source>
</reference>
<organism evidence="2 3">
    <name type="scientific">Alteromonas naphthalenivorans</name>
    <dbReference type="NCBI Taxonomy" id="715451"/>
    <lineage>
        <taxon>Bacteria</taxon>
        <taxon>Pseudomonadati</taxon>
        <taxon>Pseudomonadota</taxon>
        <taxon>Gammaproteobacteria</taxon>
        <taxon>Alteromonadales</taxon>
        <taxon>Alteromonadaceae</taxon>
        <taxon>Alteromonas/Salinimonas group</taxon>
        <taxon>Alteromonas</taxon>
    </lineage>
</organism>
<proteinExistence type="predicted"/>
<dbReference type="AlphaFoldDB" id="F5Z808"/>
<dbReference type="HOGENOM" id="CLU_129888_0_0_6"/>
<dbReference type="eggNOG" id="ENOG50335R3">
    <property type="taxonomic scope" value="Bacteria"/>
</dbReference>
<accession>F5Z808</accession>
<dbReference type="SUPFAM" id="SSF54427">
    <property type="entry name" value="NTF2-like"/>
    <property type="match status" value="1"/>
</dbReference>
<dbReference type="EMBL" id="CP002339">
    <property type="protein sequence ID" value="AEF03201.1"/>
    <property type="molecule type" value="Genomic_DNA"/>
</dbReference>
<dbReference type="KEGG" id="alt:ambt_08365"/>
<dbReference type="Proteomes" id="UP000000683">
    <property type="component" value="Chromosome"/>
</dbReference>
<evidence type="ECO:0000313" key="3">
    <source>
        <dbReference type="Proteomes" id="UP000000683"/>
    </source>
</evidence>
<name>F5Z808_ALTNA</name>
<keyword evidence="3" id="KW-1185">Reference proteome</keyword>
<protein>
    <recommendedName>
        <fullName evidence="4">DUF4440 domain-containing protein</fullName>
    </recommendedName>
</protein>
<feature type="signal peptide" evidence="1">
    <location>
        <begin position="1"/>
        <end position="21"/>
    </location>
</feature>
<evidence type="ECO:0008006" key="4">
    <source>
        <dbReference type="Google" id="ProtNLM"/>
    </source>
</evidence>
<evidence type="ECO:0000256" key="1">
    <source>
        <dbReference type="SAM" id="SignalP"/>
    </source>
</evidence>
<feature type="chain" id="PRO_5003330341" description="DUF4440 domain-containing protein" evidence="1">
    <location>
        <begin position="22"/>
        <end position="168"/>
    </location>
</feature>
<dbReference type="Gene3D" id="3.10.450.50">
    <property type="match status" value="1"/>
</dbReference>
<sequence>MTNGFGLFCVPALMVAQVSLASVEDAEADIRGIVEQFRVSIINQDTEVFSSLFLNEDIPFVAVFSKEMLAKKRIDKPDYPAIIDFSDFGSPVKMLSGDETQEEKMSNIKVHTDGYLASVHFDYKDYEGGQQRSYGTELWSLIKVGGDWKITSVTFSVTELESWESSTK</sequence>
<evidence type="ECO:0000313" key="2">
    <source>
        <dbReference type="EMBL" id="AEF03201.1"/>
    </source>
</evidence>
<dbReference type="InterPro" id="IPR032710">
    <property type="entry name" value="NTF2-like_dom_sf"/>
</dbReference>
<keyword evidence="1" id="KW-0732">Signal</keyword>